<dbReference type="InterPro" id="IPR014966">
    <property type="entry name" value="FRG-dom"/>
</dbReference>
<keyword evidence="3" id="KW-1185">Reference proteome</keyword>
<dbReference type="KEGG" id="orp:MOP44_00985"/>
<evidence type="ECO:0000259" key="1">
    <source>
        <dbReference type="SMART" id="SM00901"/>
    </source>
</evidence>
<evidence type="ECO:0000313" key="3">
    <source>
        <dbReference type="Proteomes" id="UP001059380"/>
    </source>
</evidence>
<dbReference type="Pfam" id="PF08867">
    <property type="entry name" value="FRG"/>
    <property type="match status" value="1"/>
</dbReference>
<sequence>MEEHRARSVAELVRKACEIRDNWIEGPNYFDPWFRGQAKASWRLEPKIFRLDLLAVEDEIRSEFERRASQYSLEPVPKDDWGWLFLMQHYGAPTRLLDWTDSALVALFFALNSDELYPKDCEDAVVWMLDPWWLNKRVLGSDSILLKNFRGSHEYLASPYTNINDLRDTEIKRTLPVAIDPPFLARRLAVQRSHFTVFGSEGDALESLSKEDDARMVKIKLPKECLPQMRADLLTAGISDTTIYPDLHGLATELTRYHIGTWPPTPVEGC</sequence>
<dbReference type="AlphaFoldDB" id="A0A9J7BNR4"/>
<dbReference type="Proteomes" id="UP001059380">
    <property type="component" value="Chromosome"/>
</dbReference>
<accession>A0A9J7BNR4</accession>
<protein>
    <submittedName>
        <fullName evidence="2">FRG domain-containing protein</fullName>
    </submittedName>
</protein>
<feature type="domain" description="FRG" evidence="1">
    <location>
        <begin position="28"/>
        <end position="127"/>
    </location>
</feature>
<evidence type="ECO:0000313" key="2">
    <source>
        <dbReference type="EMBL" id="UWZ84524.1"/>
    </source>
</evidence>
<name>A0A9J7BNR4_9BACT</name>
<dbReference type="RefSeq" id="WP_260794030.1">
    <property type="nucleotide sequence ID" value="NZ_CP093313.1"/>
</dbReference>
<organism evidence="2 3">
    <name type="scientific">Occallatibacter riparius</name>
    <dbReference type="NCBI Taxonomy" id="1002689"/>
    <lineage>
        <taxon>Bacteria</taxon>
        <taxon>Pseudomonadati</taxon>
        <taxon>Acidobacteriota</taxon>
        <taxon>Terriglobia</taxon>
        <taxon>Terriglobales</taxon>
        <taxon>Acidobacteriaceae</taxon>
        <taxon>Occallatibacter</taxon>
    </lineage>
</organism>
<dbReference type="EMBL" id="CP093313">
    <property type="protein sequence ID" value="UWZ84524.1"/>
    <property type="molecule type" value="Genomic_DNA"/>
</dbReference>
<gene>
    <name evidence="2" type="ORF">MOP44_00985</name>
</gene>
<dbReference type="SMART" id="SM00901">
    <property type="entry name" value="FRG"/>
    <property type="match status" value="1"/>
</dbReference>
<reference evidence="2" key="1">
    <citation type="submission" date="2021-04" db="EMBL/GenBank/DDBJ databases">
        <title>Phylogenetic analysis of Acidobacteriaceae.</title>
        <authorList>
            <person name="Qiu L."/>
            <person name="Zhang Q."/>
        </authorList>
    </citation>
    <scope>NUCLEOTIDE SEQUENCE</scope>
    <source>
        <strain evidence="2">DSM 25168</strain>
    </source>
</reference>
<proteinExistence type="predicted"/>